<dbReference type="AlphaFoldDB" id="A0A9Q4F087"/>
<dbReference type="EMBL" id="JAPRAY010000003">
    <property type="protein sequence ID" value="MCZ0666532.1"/>
    <property type="molecule type" value="Genomic_DNA"/>
</dbReference>
<protein>
    <submittedName>
        <fullName evidence="1">Uncharacterized protein</fullName>
    </submittedName>
</protein>
<comment type="caution">
    <text evidence="1">The sequence shown here is derived from an EMBL/GenBank/DDBJ whole genome shotgun (WGS) entry which is preliminary data.</text>
</comment>
<dbReference type="Proteomes" id="UP001079535">
    <property type="component" value="Unassembled WGS sequence"/>
</dbReference>
<proteinExistence type="predicted"/>
<sequence>MNKLNIKKGKITEKKLVELYGSDAQKKSYKENGRFISNYKKTLLTKMSRYCNIEDLGGRTYRIKKVYDYPLPSNFNKMTKSLYQYIVPLLLTNLINGHDENNKIDITVGKWAREINMVNKNYNLVKYNREDTSKETQCSLDTINEFYDKADDMIEWYITNALDYLKSAGLVIWREVYRVNEEISSGKNIIDENGNIHVDISIDSHQASEDEMNYYSHCVSIADKAAKIENAGERYYSKKSKLFGEVLKKELYKKKIKCVFKTYEAYYVDLDKCNFILKQFGKFKMNNLISEFNKEFTDLLVGNAEKRFDKNPDKYFSYAEKDDYSLCFQNLCEITIDKNTECLGNRIREKTINDDYTLKITSSRKGK</sequence>
<accession>A0A9Q4F087</accession>
<name>A0A9Q4F087_MEDGN</name>
<evidence type="ECO:0000313" key="1">
    <source>
        <dbReference type="EMBL" id="MCZ0666532.1"/>
    </source>
</evidence>
<reference evidence="1" key="1">
    <citation type="submission" date="2022-11" db="EMBL/GenBank/DDBJ databases">
        <title>Temperate bacteriophages infecting mucin-degrading bacterium Ruminococcus gnavus from the human gut.</title>
        <authorList>
            <person name="Buttimer C."/>
        </authorList>
    </citation>
    <scope>NUCLEOTIDE SEQUENCE</scope>
    <source>
        <strain evidence="1">CCUG 49994</strain>
    </source>
</reference>
<dbReference type="RefSeq" id="WP_268803355.1">
    <property type="nucleotide sequence ID" value="NZ_JAPRAY010000003.1"/>
</dbReference>
<organism evidence="1 2">
    <name type="scientific">Mediterraneibacter gnavus</name>
    <name type="common">Ruminococcus gnavus</name>
    <dbReference type="NCBI Taxonomy" id="33038"/>
    <lineage>
        <taxon>Bacteria</taxon>
        <taxon>Bacillati</taxon>
        <taxon>Bacillota</taxon>
        <taxon>Clostridia</taxon>
        <taxon>Lachnospirales</taxon>
        <taxon>Lachnospiraceae</taxon>
        <taxon>Mediterraneibacter</taxon>
    </lineage>
</organism>
<gene>
    <name evidence="1" type="ORF">OZZ17_03150</name>
</gene>
<evidence type="ECO:0000313" key="2">
    <source>
        <dbReference type="Proteomes" id="UP001079535"/>
    </source>
</evidence>